<keyword evidence="2" id="KW-1185">Reference proteome</keyword>
<evidence type="ECO:0000313" key="1">
    <source>
        <dbReference type="EMBL" id="TDZ20593.1"/>
    </source>
</evidence>
<dbReference type="AlphaFoldDB" id="A0A484FRL9"/>
<accession>A0A484FRL9</accession>
<evidence type="ECO:0000313" key="2">
    <source>
        <dbReference type="Proteomes" id="UP000014480"/>
    </source>
</evidence>
<comment type="caution">
    <text evidence="1">The sequence shown here is derived from an EMBL/GenBank/DDBJ whole genome shotgun (WGS) entry which is preliminary data.</text>
</comment>
<protein>
    <submittedName>
        <fullName evidence="1">Uncharacterized protein</fullName>
    </submittedName>
</protein>
<reference evidence="2" key="2">
    <citation type="journal article" date="2019" name="Mol. Plant Microbe Interact.">
        <title>Genome sequence resources for four phytopathogenic fungi from the Colletotrichum orbiculare species complex.</title>
        <authorList>
            <person name="Gan P."/>
            <person name="Tsushima A."/>
            <person name="Narusaka M."/>
            <person name="Narusaka Y."/>
            <person name="Takano Y."/>
            <person name="Kubo Y."/>
            <person name="Shirasu K."/>
        </authorList>
    </citation>
    <scope>GENOME REANNOTATION</scope>
    <source>
        <strain evidence="2">104-T / ATCC 96160 / CBS 514.97 / LARS 414 / MAFF 240422</strain>
    </source>
</reference>
<proteinExistence type="predicted"/>
<reference evidence="2" key="1">
    <citation type="journal article" date="2013" name="New Phytol.">
        <title>Comparative genomic and transcriptomic analyses reveal the hemibiotrophic stage shift of Colletotrichum fungi.</title>
        <authorList>
            <person name="Gan P."/>
            <person name="Ikeda K."/>
            <person name="Irieda H."/>
            <person name="Narusaka M."/>
            <person name="O'Connell R.J."/>
            <person name="Narusaka Y."/>
            <person name="Takano Y."/>
            <person name="Kubo Y."/>
            <person name="Shirasu K."/>
        </authorList>
    </citation>
    <scope>NUCLEOTIDE SEQUENCE [LARGE SCALE GENOMIC DNA]</scope>
    <source>
        <strain evidence="2">104-T / ATCC 96160 / CBS 514.97 / LARS 414 / MAFF 240422</strain>
    </source>
</reference>
<dbReference type="EMBL" id="AMCV02000017">
    <property type="protein sequence ID" value="TDZ20593.1"/>
    <property type="molecule type" value="Genomic_DNA"/>
</dbReference>
<organism evidence="1 2">
    <name type="scientific">Colletotrichum orbiculare (strain 104-T / ATCC 96160 / CBS 514.97 / LARS 414 / MAFF 240422)</name>
    <name type="common">Cucumber anthracnose fungus</name>
    <name type="synonym">Colletotrichum lagenarium</name>
    <dbReference type="NCBI Taxonomy" id="1213857"/>
    <lineage>
        <taxon>Eukaryota</taxon>
        <taxon>Fungi</taxon>
        <taxon>Dikarya</taxon>
        <taxon>Ascomycota</taxon>
        <taxon>Pezizomycotina</taxon>
        <taxon>Sordariomycetes</taxon>
        <taxon>Hypocreomycetidae</taxon>
        <taxon>Glomerellales</taxon>
        <taxon>Glomerellaceae</taxon>
        <taxon>Colletotrichum</taxon>
        <taxon>Colletotrichum orbiculare species complex</taxon>
    </lineage>
</organism>
<name>A0A484FRL9_COLOR</name>
<gene>
    <name evidence="1" type="ORF">Cob_v006584</name>
</gene>
<dbReference type="Proteomes" id="UP000014480">
    <property type="component" value="Unassembled WGS sequence"/>
</dbReference>
<sequence>MEVSGAILGQAERNHDLLHPLPRLDPHPLALSQLVNSRNTPSHPPLAFRSPTSSRANLGCFAFFPSSYRRKLLWTSSDVATLGLPEPEHPPSSPF</sequence>